<keyword evidence="2" id="KW-1185">Reference proteome</keyword>
<name>A0A284S5Q2_ARMOS</name>
<sequence>MSNINYDFYIHSLMLLYKERVEQRIQKKDRGLTQEFWDDVLEFVGLFKPPIPA</sequence>
<accession>A0A284S5Q2</accession>
<dbReference type="EMBL" id="FUEG01000034">
    <property type="protein sequence ID" value="SJL16286.1"/>
    <property type="molecule type" value="Genomic_DNA"/>
</dbReference>
<evidence type="ECO:0000313" key="1">
    <source>
        <dbReference type="EMBL" id="SJL16286.1"/>
    </source>
</evidence>
<dbReference type="STRING" id="47428.A0A284S5Q2"/>
<dbReference type="AlphaFoldDB" id="A0A284S5Q2"/>
<dbReference type="OrthoDB" id="2527272at2759"/>
<gene>
    <name evidence="1" type="ORF">ARMOST_19806</name>
</gene>
<reference evidence="2" key="1">
    <citation type="journal article" date="2017" name="Nat. Ecol. Evol.">
        <title>Genome expansion and lineage-specific genetic innovations in the forest pathogenic fungi Armillaria.</title>
        <authorList>
            <person name="Sipos G."/>
            <person name="Prasanna A.N."/>
            <person name="Walter M.C."/>
            <person name="O'Connor E."/>
            <person name="Balint B."/>
            <person name="Krizsan K."/>
            <person name="Kiss B."/>
            <person name="Hess J."/>
            <person name="Varga T."/>
            <person name="Slot J."/>
            <person name="Riley R."/>
            <person name="Boka B."/>
            <person name="Rigling D."/>
            <person name="Barry K."/>
            <person name="Lee J."/>
            <person name="Mihaltcheva S."/>
            <person name="LaButti K."/>
            <person name="Lipzen A."/>
            <person name="Waldron R."/>
            <person name="Moloney N.M."/>
            <person name="Sperisen C."/>
            <person name="Kredics L."/>
            <person name="Vagvoelgyi C."/>
            <person name="Patrignani A."/>
            <person name="Fitzpatrick D."/>
            <person name="Nagy I."/>
            <person name="Doyle S."/>
            <person name="Anderson J.B."/>
            <person name="Grigoriev I.V."/>
            <person name="Gueldener U."/>
            <person name="Muensterkoetter M."/>
            <person name="Nagy L.G."/>
        </authorList>
    </citation>
    <scope>NUCLEOTIDE SEQUENCE [LARGE SCALE GENOMIC DNA]</scope>
    <source>
        <strain evidence="2">C18/9</strain>
    </source>
</reference>
<organism evidence="1 2">
    <name type="scientific">Armillaria ostoyae</name>
    <name type="common">Armillaria root rot fungus</name>
    <dbReference type="NCBI Taxonomy" id="47428"/>
    <lineage>
        <taxon>Eukaryota</taxon>
        <taxon>Fungi</taxon>
        <taxon>Dikarya</taxon>
        <taxon>Basidiomycota</taxon>
        <taxon>Agaricomycotina</taxon>
        <taxon>Agaricomycetes</taxon>
        <taxon>Agaricomycetidae</taxon>
        <taxon>Agaricales</taxon>
        <taxon>Marasmiineae</taxon>
        <taxon>Physalacriaceae</taxon>
        <taxon>Armillaria</taxon>
    </lineage>
</organism>
<protein>
    <submittedName>
        <fullName evidence="1">Uncharacterized protein</fullName>
    </submittedName>
</protein>
<evidence type="ECO:0000313" key="2">
    <source>
        <dbReference type="Proteomes" id="UP000219338"/>
    </source>
</evidence>
<dbReference type="Proteomes" id="UP000219338">
    <property type="component" value="Unassembled WGS sequence"/>
</dbReference>
<proteinExistence type="predicted"/>